<comment type="similarity">
    <text evidence="18">Belongs to the protein kinase superfamily. Ser/Thr protein kinase family.</text>
</comment>
<evidence type="ECO:0000256" key="11">
    <source>
        <dbReference type="ARBA" id="ARBA00022989"/>
    </source>
</evidence>
<comment type="caution">
    <text evidence="24">The sequence shown here is derived from an EMBL/GenBank/DDBJ whole genome shotgun (WGS) entry which is preliminary data.</text>
</comment>
<dbReference type="InterPro" id="IPR001480">
    <property type="entry name" value="Bulb-type_lectin_dom"/>
</dbReference>
<dbReference type="PROSITE" id="PS50011">
    <property type="entry name" value="PROTEIN_KINASE_DOM"/>
    <property type="match status" value="1"/>
</dbReference>
<gene>
    <name evidence="24" type="ORF">F3Y22_tig00008653pilonHSYRG00011</name>
</gene>
<dbReference type="InterPro" id="IPR024171">
    <property type="entry name" value="SRK-like_kinase"/>
</dbReference>
<evidence type="ECO:0000256" key="14">
    <source>
        <dbReference type="ARBA" id="ARBA00023170"/>
    </source>
</evidence>
<evidence type="ECO:0000313" key="25">
    <source>
        <dbReference type="Proteomes" id="UP000436088"/>
    </source>
</evidence>
<keyword evidence="25" id="KW-1185">Reference proteome</keyword>
<keyword evidence="6 21" id="KW-0732">Signal</keyword>
<evidence type="ECO:0000256" key="12">
    <source>
        <dbReference type="ARBA" id="ARBA00023136"/>
    </source>
</evidence>
<keyword evidence="8 18" id="KW-0547">Nucleotide-binding</keyword>
<keyword evidence="12 20" id="KW-0472">Membrane</keyword>
<dbReference type="PROSITE" id="PS00108">
    <property type="entry name" value="PROTEIN_KINASE_ST"/>
    <property type="match status" value="1"/>
</dbReference>
<dbReference type="EC" id="2.7.11.1" evidence="18"/>
<dbReference type="Gene3D" id="3.30.200.20">
    <property type="entry name" value="Phosphorylase Kinase, domain 1"/>
    <property type="match status" value="1"/>
</dbReference>
<feature type="domain" description="Bulb-type lectin" evidence="23">
    <location>
        <begin position="28"/>
        <end position="154"/>
    </location>
</feature>
<feature type="transmembrane region" description="Helical" evidence="20">
    <location>
        <begin position="462"/>
        <end position="492"/>
    </location>
</feature>
<dbReference type="Gene3D" id="1.10.510.10">
    <property type="entry name" value="Transferase(Phosphotransferase) domain 1"/>
    <property type="match status" value="1"/>
</dbReference>
<keyword evidence="10 18" id="KW-0067">ATP-binding</keyword>
<evidence type="ECO:0000256" key="4">
    <source>
        <dbReference type="ARBA" id="ARBA00022679"/>
    </source>
</evidence>
<dbReference type="PANTHER" id="PTHR47976">
    <property type="entry name" value="G-TYPE LECTIN S-RECEPTOR-LIKE SERINE/THREONINE-PROTEIN KINASE SD2-5"/>
    <property type="match status" value="1"/>
</dbReference>
<keyword evidence="15" id="KW-0325">Glycoprotein</keyword>
<dbReference type="InterPro" id="IPR017441">
    <property type="entry name" value="Protein_kinase_ATP_BS"/>
</dbReference>
<dbReference type="InterPro" id="IPR036426">
    <property type="entry name" value="Bulb-type_lectin_dom_sf"/>
</dbReference>
<evidence type="ECO:0000256" key="17">
    <source>
        <dbReference type="ARBA" id="ARBA00048679"/>
    </source>
</evidence>
<dbReference type="CDD" id="cd00028">
    <property type="entry name" value="B_lectin"/>
    <property type="match status" value="1"/>
</dbReference>
<protein>
    <recommendedName>
        <fullName evidence="18">Receptor-like serine/threonine-protein kinase</fullName>
        <ecNumber evidence="18">2.7.11.1</ecNumber>
    </recommendedName>
</protein>
<dbReference type="PROSITE" id="PS50927">
    <property type="entry name" value="BULB_LECTIN"/>
    <property type="match status" value="1"/>
</dbReference>
<dbReference type="PROSITE" id="PS00107">
    <property type="entry name" value="PROTEIN_KINASE_ATP"/>
    <property type="match status" value="1"/>
</dbReference>
<dbReference type="GO" id="GO:0016020">
    <property type="term" value="C:membrane"/>
    <property type="evidence" value="ECO:0007669"/>
    <property type="project" value="UniProtKB-SubCell"/>
</dbReference>
<keyword evidence="7" id="KW-0430">Lectin</keyword>
<evidence type="ECO:0000256" key="15">
    <source>
        <dbReference type="ARBA" id="ARBA00023180"/>
    </source>
</evidence>
<proteinExistence type="inferred from homology"/>
<keyword evidence="4 18" id="KW-0808">Transferase</keyword>
<comment type="subcellular location">
    <subcellularLocation>
        <location evidence="1">Membrane</location>
        <topology evidence="1">Single-pass type I membrane protein</topology>
    </subcellularLocation>
</comment>
<evidence type="ECO:0000256" key="18">
    <source>
        <dbReference type="PIRNR" id="PIRNR000641"/>
    </source>
</evidence>
<dbReference type="PANTHER" id="PTHR47976:SF105">
    <property type="entry name" value="RECEPTOR-LIKE SERINE_THREONINE-PROTEIN KINASE"/>
    <property type="match status" value="1"/>
</dbReference>
<evidence type="ECO:0000256" key="1">
    <source>
        <dbReference type="ARBA" id="ARBA00004479"/>
    </source>
</evidence>
<name>A0A6A3C8G8_HIBSY</name>
<evidence type="ECO:0000256" key="2">
    <source>
        <dbReference type="ARBA" id="ARBA00022527"/>
    </source>
</evidence>
<dbReference type="InterPro" id="IPR008271">
    <property type="entry name" value="Ser/Thr_kinase_AS"/>
</dbReference>
<dbReference type="SMART" id="SM00220">
    <property type="entry name" value="S_TKc"/>
    <property type="match status" value="1"/>
</dbReference>
<dbReference type="Pfam" id="PF00069">
    <property type="entry name" value="Pkinase"/>
    <property type="match status" value="1"/>
</dbReference>
<evidence type="ECO:0000256" key="9">
    <source>
        <dbReference type="ARBA" id="ARBA00022777"/>
    </source>
</evidence>
<comment type="catalytic activity">
    <reaction evidence="16 18">
        <text>L-threonyl-[protein] + ATP = O-phospho-L-threonyl-[protein] + ADP + H(+)</text>
        <dbReference type="Rhea" id="RHEA:46608"/>
        <dbReference type="Rhea" id="RHEA-COMP:11060"/>
        <dbReference type="Rhea" id="RHEA-COMP:11605"/>
        <dbReference type="ChEBI" id="CHEBI:15378"/>
        <dbReference type="ChEBI" id="CHEBI:30013"/>
        <dbReference type="ChEBI" id="CHEBI:30616"/>
        <dbReference type="ChEBI" id="CHEBI:61977"/>
        <dbReference type="ChEBI" id="CHEBI:456216"/>
        <dbReference type="EC" id="2.7.11.1"/>
    </reaction>
</comment>
<keyword evidence="2 18" id="KW-0723">Serine/threonine-protein kinase</keyword>
<keyword evidence="9 18" id="KW-0418">Kinase</keyword>
<dbReference type="CDD" id="cd14066">
    <property type="entry name" value="STKc_IRAK"/>
    <property type="match status" value="1"/>
</dbReference>
<evidence type="ECO:0000259" key="22">
    <source>
        <dbReference type="PROSITE" id="PS50011"/>
    </source>
</evidence>
<feature type="binding site" evidence="19">
    <location>
        <position position="556"/>
    </location>
    <ligand>
        <name>ATP</name>
        <dbReference type="ChEBI" id="CHEBI:30616"/>
    </ligand>
</feature>
<evidence type="ECO:0000256" key="16">
    <source>
        <dbReference type="ARBA" id="ARBA00047899"/>
    </source>
</evidence>
<evidence type="ECO:0000256" key="5">
    <source>
        <dbReference type="ARBA" id="ARBA00022692"/>
    </source>
</evidence>
<dbReference type="GO" id="GO:0004674">
    <property type="term" value="F:protein serine/threonine kinase activity"/>
    <property type="evidence" value="ECO:0007669"/>
    <property type="project" value="UniProtKB-KW"/>
</dbReference>
<dbReference type="SMART" id="SM00108">
    <property type="entry name" value="B_lectin"/>
    <property type="match status" value="1"/>
</dbReference>
<evidence type="ECO:0000256" key="13">
    <source>
        <dbReference type="ARBA" id="ARBA00023157"/>
    </source>
</evidence>
<dbReference type="Proteomes" id="UP000436088">
    <property type="component" value="Unassembled WGS sequence"/>
</dbReference>
<keyword evidence="5 20" id="KW-0812">Transmembrane</keyword>
<evidence type="ECO:0000259" key="23">
    <source>
        <dbReference type="PROSITE" id="PS50927"/>
    </source>
</evidence>
<evidence type="ECO:0000256" key="8">
    <source>
        <dbReference type="ARBA" id="ARBA00022741"/>
    </source>
</evidence>
<comment type="catalytic activity">
    <reaction evidence="17 18">
        <text>L-seryl-[protein] + ATP = O-phospho-L-seryl-[protein] + ADP + H(+)</text>
        <dbReference type="Rhea" id="RHEA:17989"/>
        <dbReference type="Rhea" id="RHEA-COMP:9863"/>
        <dbReference type="Rhea" id="RHEA-COMP:11604"/>
        <dbReference type="ChEBI" id="CHEBI:15378"/>
        <dbReference type="ChEBI" id="CHEBI:29999"/>
        <dbReference type="ChEBI" id="CHEBI:30616"/>
        <dbReference type="ChEBI" id="CHEBI:83421"/>
        <dbReference type="ChEBI" id="CHEBI:456216"/>
        <dbReference type="EC" id="2.7.11.1"/>
    </reaction>
</comment>
<reference evidence="24" key="1">
    <citation type="submission" date="2019-09" db="EMBL/GenBank/DDBJ databases">
        <title>Draft genome information of white flower Hibiscus syriacus.</title>
        <authorList>
            <person name="Kim Y.-M."/>
        </authorList>
    </citation>
    <scope>NUCLEOTIDE SEQUENCE [LARGE SCALE GENOMIC DNA]</scope>
    <source>
        <strain evidence="24">YM2019G1</strain>
    </source>
</reference>
<dbReference type="PIRSF" id="PIRSF000641">
    <property type="entry name" value="SRK"/>
    <property type="match status" value="1"/>
</dbReference>
<dbReference type="FunFam" id="2.90.10.10:FF:000013">
    <property type="entry name" value="G-type lectin S-receptor-like serine/threonine-protein kinase LECRK1"/>
    <property type="match status" value="1"/>
</dbReference>
<keyword evidence="13" id="KW-1015">Disulfide bond</keyword>
<dbReference type="GO" id="GO:0030246">
    <property type="term" value="F:carbohydrate binding"/>
    <property type="evidence" value="ECO:0007669"/>
    <property type="project" value="UniProtKB-KW"/>
</dbReference>
<keyword evidence="11 20" id="KW-1133">Transmembrane helix</keyword>
<dbReference type="InterPro" id="IPR051343">
    <property type="entry name" value="G-type_lectin_kinases/EP1-like"/>
</dbReference>
<dbReference type="InterPro" id="IPR000719">
    <property type="entry name" value="Prot_kinase_dom"/>
</dbReference>
<accession>A0A6A3C8G8</accession>
<dbReference type="InterPro" id="IPR011009">
    <property type="entry name" value="Kinase-like_dom_sf"/>
</dbReference>
<feature type="chain" id="PRO_5025461935" description="Receptor-like serine/threonine-protein kinase" evidence="21">
    <location>
        <begin position="28"/>
        <end position="820"/>
    </location>
</feature>
<feature type="domain" description="Protein kinase" evidence="22">
    <location>
        <begin position="525"/>
        <end position="807"/>
    </location>
</feature>
<evidence type="ECO:0000256" key="20">
    <source>
        <dbReference type="SAM" id="Phobius"/>
    </source>
</evidence>
<dbReference type="OrthoDB" id="5857966at2759"/>
<evidence type="ECO:0000256" key="6">
    <source>
        <dbReference type="ARBA" id="ARBA00022729"/>
    </source>
</evidence>
<evidence type="ECO:0000256" key="7">
    <source>
        <dbReference type="ARBA" id="ARBA00022734"/>
    </source>
</evidence>
<dbReference type="GO" id="GO:0005524">
    <property type="term" value="F:ATP binding"/>
    <property type="evidence" value="ECO:0007669"/>
    <property type="project" value="UniProtKB-UniRule"/>
</dbReference>
<evidence type="ECO:0000256" key="21">
    <source>
        <dbReference type="SAM" id="SignalP"/>
    </source>
</evidence>
<evidence type="ECO:0000256" key="3">
    <source>
        <dbReference type="ARBA" id="ARBA00022536"/>
    </source>
</evidence>
<sequence length="820" mass="91826">MIAALFHNHLSKLVLSTILLILAPAEAQGNVTVGRSLYADDRNLTWRSRNHEFGFGFHPIPGKKDKFLLAIGYAQIPERTIVWYANRDNPETDRGSTVEFIESGYLVLRDPKGRELWRSRSVTDGSNVSHAAMLDTGNFVIVSRNSTNIWESFKDPTDTILPNQELDVGGSLSSLSAETNYSKGKYQLRFDGGSLVLNQIDMFTGKPYEGYSNLGTGSHLVFNESGSIHIGNSNGSLVALAQTQRPELNYYRATLDFYGVFTLYSYPKTPGGGESWSVFKAWPTDLCSTFLDLANQRGNRFGIGPCGYNSICEPNEWRPNCTCPAGFSFLDEKNKYGGCKQDYPNNPEDCSPDGSTIGEDRFEFKSISFTNFPFSDYGIFVPATELECKQSCLRDCSCAVAIFPTSRKDGNATCFKKQLPLFNGVRNRGTVDSTVLVKVLKPDASRKKPETPNQSNDNRDRLVLILGVLLGTSAVFNFFSLAAIALIFFCLFRKRLQDLHGLPSRRDLETNLQFFTYKDLEHATNGFNEEIGRGAFGTVYKGESPSSYGDLVAVKKLDKFAQDGEREFKTEVKVIGQTHHKNLVRLIGYCDEAEHRLLVYEFMENGSLSSFLFGVLRPSWQQRLQIASGIAKGLTYLHEECSKQIIHCDIKPQNILLDESFTAKISDFGLAKLLMNNKTQTQTGIRGTKGYVAPEWFRNTPVSVKVDVYSFGVMLLEIICCRRCVEVEMEEAAILTEWAFQCYSEGMIRKLVENDEEAINDVGKVEMLLKVAIWCVQEEPMLRPSMRIVTMMLEGAVQVPSPPCPFLLSSMSMLVSKTMI</sequence>
<keyword evidence="14 24" id="KW-0675">Receptor</keyword>
<dbReference type="AlphaFoldDB" id="A0A6A3C8G8"/>
<organism evidence="24 25">
    <name type="scientific">Hibiscus syriacus</name>
    <name type="common">Rose of Sharon</name>
    <dbReference type="NCBI Taxonomy" id="106335"/>
    <lineage>
        <taxon>Eukaryota</taxon>
        <taxon>Viridiplantae</taxon>
        <taxon>Streptophyta</taxon>
        <taxon>Embryophyta</taxon>
        <taxon>Tracheophyta</taxon>
        <taxon>Spermatophyta</taxon>
        <taxon>Magnoliopsida</taxon>
        <taxon>eudicotyledons</taxon>
        <taxon>Gunneridae</taxon>
        <taxon>Pentapetalae</taxon>
        <taxon>rosids</taxon>
        <taxon>malvids</taxon>
        <taxon>Malvales</taxon>
        <taxon>Malvaceae</taxon>
        <taxon>Malvoideae</taxon>
        <taxon>Hibiscus</taxon>
    </lineage>
</organism>
<feature type="signal peptide" evidence="21">
    <location>
        <begin position="1"/>
        <end position="27"/>
    </location>
</feature>
<dbReference type="Gene3D" id="2.90.10.10">
    <property type="entry name" value="Bulb-type lectin domain"/>
    <property type="match status" value="2"/>
</dbReference>
<dbReference type="FunFam" id="3.30.200.20:FF:000059">
    <property type="entry name" value="S-receptor-like serine/threonine-protein kinase"/>
    <property type="match status" value="1"/>
</dbReference>
<dbReference type="Pfam" id="PF01453">
    <property type="entry name" value="B_lectin"/>
    <property type="match status" value="1"/>
</dbReference>
<evidence type="ECO:0000256" key="10">
    <source>
        <dbReference type="ARBA" id="ARBA00022840"/>
    </source>
</evidence>
<dbReference type="EMBL" id="VEPZ02000418">
    <property type="protein sequence ID" value="KAE8725540.1"/>
    <property type="molecule type" value="Genomic_DNA"/>
</dbReference>
<evidence type="ECO:0000313" key="24">
    <source>
        <dbReference type="EMBL" id="KAE8725540.1"/>
    </source>
</evidence>
<dbReference type="SUPFAM" id="SSF56112">
    <property type="entry name" value="Protein kinase-like (PK-like)"/>
    <property type="match status" value="1"/>
</dbReference>
<dbReference type="SUPFAM" id="SSF51110">
    <property type="entry name" value="alpha-D-mannose-specific plant lectins"/>
    <property type="match status" value="1"/>
</dbReference>
<dbReference type="FunFam" id="1.10.510.10:FF:000237">
    <property type="entry name" value="G-type lectin S-receptor-like serine/threonine-protein kinase"/>
    <property type="match status" value="1"/>
</dbReference>
<keyword evidence="3" id="KW-0245">EGF-like domain</keyword>
<evidence type="ECO:0000256" key="19">
    <source>
        <dbReference type="PROSITE-ProRule" id="PRU10141"/>
    </source>
</evidence>